<reference evidence="1" key="1">
    <citation type="submission" date="2016-04" db="EMBL/GenBank/DDBJ databases">
        <authorList>
            <person name="Tabuchi Yagui T.R."/>
        </authorList>
    </citation>
    <scope>NUCLEOTIDE SEQUENCE [LARGE SCALE GENOMIC DNA]</scope>
    <source>
        <strain evidence="1">NIES-26</strain>
    </source>
</reference>
<proteinExistence type="predicted"/>
<protein>
    <submittedName>
        <fullName evidence="1">Uncharacterized protein</fullName>
    </submittedName>
</protein>
<dbReference type="Proteomes" id="UP000252107">
    <property type="component" value="Unassembled WGS sequence"/>
</dbReference>
<dbReference type="AlphaFoldDB" id="A0A367Q642"/>
<organism evidence="1 2">
    <name type="scientific">Nostoc minutum NIES-26</name>
    <dbReference type="NCBI Taxonomy" id="1844469"/>
    <lineage>
        <taxon>Bacteria</taxon>
        <taxon>Bacillati</taxon>
        <taxon>Cyanobacteriota</taxon>
        <taxon>Cyanophyceae</taxon>
        <taxon>Nostocales</taxon>
        <taxon>Nostocaceae</taxon>
        <taxon>Nostoc</taxon>
    </lineage>
</organism>
<keyword evidence="2" id="KW-1185">Reference proteome</keyword>
<evidence type="ECO:0000313" key="1">
    <source>
        <dbReference type="EMBL" id="RCJ19628.1"/>
    </source>
</evidence>
<dbReference type="EMBL" id="LXQD01000339">
    <property type="protein sequence ID" value="RCJ19628.1"/>
    <property type="molecule type" value="Genomic_DNA"/>
</dbReference>
<gene>
    <name evidence="1" type="ORF">A6770_05660</name>
</gene>
<sequence>MANIEISDLNPAGSELFKDSESFMSDLIDSEVGSIQGGWRWSGWKCGLSIVASAGLGSPGIAVTVWAATTSRIKP</sequence>
<name>A0A367Q642_9NOSO</name>
<accession>A0A367Q642</accession>
<comment type="caution">
    <text evidence="1">The sequence shown here is derived from an EMBL/GenBank/DDBJ whole genome shotgun (WGS) entry which is preliminary data.</text>
</comment>
<evidence type="ECO:0000313" key="2">
    <source>
        <dbReference type="Proteomes" id="UP000252107"/>
    </source>
</evidence>